<dbReference type="AlphaFoldDB" id="G5AZN0"/>
<dbReference type="InParanoid" id="G5AZN0"/>
<keyword evidence="1" id="KW-0808">Transferase</keyword>
<name>G5AZN0_HETGA</name>
<dbReference type="EMBL" id="JH167689">
    <property type="protein sequence ID" value="EHB02491.1"/>
    <property type="molecule type" value="Genomic_DNA"/>
</dbReference>
<gene>
    <name evidence="1" type="ORF">GW7_07438</name>
</gene>
<evidence type="ECO:0000313" key="1">
    <source>
        <dbReference type="EMBL" id="EHB02491.1"/>
    </source>
</evidence>
<sequence length="92" mass="10609">MPVFTMWDEEETHIAKTWLLGITGKHTFMRVKVAQHILTWNELDEATVYRDLKENLLFNAVKSIKVADFSFSNESTFGDKLDTLCHMLFAAA</sequence>
<organism evidence="1 2">
    <name type="scientific">Heterocephalus glaber</name>
    <name type="common">Naked mole rat</name>
    <dbReference type="NCBI Taxonomy" id="10181"/>
    <lineage>
        <taxon>Eukaryota</taxon>
        <taxon>Metazoa</taxon>
        <taxon>Chordata</taxon>
        <taxon>Craniata</taxon>
        <taxon>Vertebrata</taxon>
        <taxon>Euteleostomi</taxon>
        <taxon>Mammalia</taxon>
        <taxon>Eutheria</taxon>
        <taxon>Euarchontoglires</taxon>
        <taxon>Glires</taxon>
        <taxon>Rodentia</taxon>
        <taxon>Hystricomorpha</taxon>
        <taxon>Bathyergidae</taxon>
        <taxon>Heterocephalus</taxon>
    </lineage>
</organism>
<reference evidence="1 2" key="1">
    <citation type="journal article" date="2011" name="Nature">
        <title>Genome sequencing reveals insights into physiology and longevity of the naked mole rat.</title>
        <authorList>
            <person name="Kim E.B."/>
            <person name="Fang X."/>
            <person name="Fushan A.A."/>
            <person name="Huang Z."/>
            <person name="Lobanov A.V."/>
            <person name="Han L."/>
            <person name="Marino S.M."/>
            <person name="Sun X."/>
            <person name="Turanov A.A."/>
            <person name="Yang P."/>
            <person name="Yim S.H."/>
            <person name="Zhao X."/>
            <person name="Kasaikina M.V."/>
            <person name="Stoletzki N."/>
            <person name="Peng C."/>
            <person name="Polak P."/>
            <person name="Xiong Z."/>
            <person name="Kiezun A."/>
            <person name="Zhu Y."/>
            <person name="Chen Y."/>
            <person name="Kryukov G.V."/>
            <person name="Zhang Q."/>
            <person name="Peshkin L."/>
            <person name="Yang L."/>
            <person name="Bronson R.T."/>
            <person name="Buffenstein R."/>
            <person name="Wang B."/>
            <person name="Han C."/>
            <person name="Li Q."/>
            <person name="Chen L."/>
            <person name="Zhao W."/>
            <person name="Sunyaev S.R."/>
            <person name="Park T.J."/>
            <person name="Zhang G."/>
            <person name="Wang J."/>
            <person name="Gladyshev V.N."/>
        </authorList>
    </citation>
    <scope>NUCLEOTIDE SEQUENCE [LARGE SCALE GENOMIC DNA]</scope>
</reference>
<protein>
    <submittedName>
        <fullName evidence="1">Serine/threonine-protein kinase MARK2</fullName>
    </submittedName>
</protein>
<dbReference type="Gene3D" id="1.10.510.10">
    <property type="entry name" value="Transferase(Phosphotransferase) domain 1"/>
    <property type="match status" value="1"/>
</dbReference>
<dbReference type="Proteomes" id="UP000006813">
    <property type="component" value="Unassembled WGS sequence"/>
</dbReference>
<keyword evidence="1" id="KW-0418">Kinase</keyword>
<evidence type="ECO:0000313" key="2">
    <source>
        <dbReference type="Proteomes" id="UP000006813"/>
    </source>
</evidence>
<dbReference type="GO" id="GO:0016301">
    <property type="term" value="F:kinase activity"/>
    <property type="evidence" value="ECO:0007669"/>
    <property type="project" value="UniProtKB-KW"/>
</dbReference>
<accession>G5AZN0</accession>
<proteinExistence type="predicted"/>